<dbReference type="OrthoDB" id="4828144at2"/>
<evidence type="ECO:0000313" key="3">
    <source>
        <dbReference type="Proteomes" id="UP000291259"/>
    </source>
</evidence>
<dbReference type="AlphaFoldDB" id="A0A4P6FB63"/>
<protein>
    <submittedName>
        <fullName evidence="2">DUF1918 domain-containing protein</fullName>
    </submittedName>
</protein>
<dbReference type="Pfam" id="PF08940">
    <property type="entry name" value="DUF1918"/>
    <property type="match status" value="1"/>
</dbReference>
<proteinExistence type="predicted"/>
<feature type="domain" description="DUF1918" evidence="1">
    <location>
        <begin position="1"/>
        <end position="57"/>
    </location>
</feature>
<organism evidence="2 3">
    <name type="scientific">Agromyces protaetiae</name>
    <dbReference type="NCBI Taxonomy" id="2509455"/>
    <lineage>
        <taxon>Bacteria</taxon>
        <taxon>Bacillati</taxon>
        <taxon>Actinomycetota</taxon>
        <taxon>Actinomycetes</taxon>
        <taxon>Micrococcales</taxon>
        <taxon>Microbacteriaceae</taxon>
        <taxon>Agromyces</taxon>
    </lineage>
</organism>
<dbReference type="Proteomes" id="UP000291259">
    <property type="component" value="Chromosome"/>
</dbReference>
<sequence length="62" mass="6821">MQAVTGDRVVIHTSRVGQGERRGEVIEVRGEDGSPPYLVRFDDGHESLLFPGADCEVRHEAS</sequence>
<dbReference type="EMBL" id="CP035491">
    <property type="protein sequence ID" value="QAY72223.1"/>
    <property type="molecule type" value="Genomic_DNA"/>
</dbReference>
<name>A0A4P6FB63_9MICO</name>
<evidence type="ECO:0000259" key="1">
    <source>
        <dbReference type="Pfam" id="PF08940"/>
    </source>
</evidence>
<dbReference type="RefSeq" id="WP_129188217.1">
    <property type="nucleotide sequence ID" value="NZ_CP035491.1"/>
</dbReference>
<reference evidence="2 3" key="1">
    <citation type="submission" date="2019-01" db="EMBL/GenBank/DDBJ databases">
        <title>Genome sequencing of strain FW100M-8.</title>
        <authorList>
            <person name="Heo J."/>
            <person name="Kim S.-J."/>
            <person name="Kim J.-S."/>
            <person name="Hong S.-B."/>
            <person name="Kwon S.-W."/>
        </authorList>
    </citation>
    <scope>NUCLEOTIDE SEQUENCE [LARGE SCALE GENOMIC DNA]</scope>
    <source>
        <strain evidence="2 3">FW100M-8</strain>
    </source>
</reference>
<dbReference type="InterPro" id="IPR015035">
    <property type="entry name" value="DUF1918"/>
</dbReference>
<accession>A0A4P6FB63</accession>
<dbReference type="Gene3D" id="2.30.30.440">
    <property type="entry name" value="Domain of unknown function DUF1918"/>
    <property type="match status" value="1"/>
</dbReference>
<keyword evidence="3" id="KW-1185">Reference proteome</keyword>
<evidence type="ECO:0000313" key="2">
    <source>
        <dbReference type="EMBL" id="QAY72223.1"/>
    </source>
</evidence>
<gene>
    <name evidence="2" type="ORF">ET445_01580</name>
</gene>
<dbReference type="KEGG" id="agf:ET445_01580"/>
<dbReference type="SUPFAM" id="SSF50118">
    <property type="entry name" value="Cell growth inhibitor/plasmid maintenance toxic component"/>
    <property type="match status" value="1"/>
</dbReference>